<reference evidence="1 2" key="1">
    <citation type="submission" date="2016-06" db="EMBL/GenBank/DDBJ databases">
        <title>Comparative genomics of the ectomycorrhizal sister species Rhizopogon vinicolor and Rhizopogon vesiculosus (Basidiomycota: Boletales) reveals a divergence of the mating type B locus.</title>
        <authorList>
            <consortium name="DOE Joint Genome Institute"/>
            <person name="Mujic A.B."/>
            <person name="Kuo A."/>
            <person name="Tritt A."/>
            <person name="Lipzen A."/>
            <person name="Chen C."/>
            <person name="Johnson J."/>
            <person name="Sharma A."/>
            <person name="Barry K."/>
            <person name="Grigoriev I.V."/>
            <person name="Spatafora J.W."/>
        </authorList>
    </citation>
    <scope>NUCLEOTIDE SEQUENCE [LARGE SCALE GENOMIC DNA]</scope>
    <source>
        <strain evidence="1 2">AM-OR11-026</strain>
    </source>
</reference>
<dbReference type="AlphaFoldDB" id="A0A1B7MEQ7"/>
<feature type="non-terminal residue" evidence="1">
    <location>
        <position position="1"/>
    </location>
</feature>
<dbReference type="Proteomes" id="UP000092154">
    <property type="component" value="Unassembled WGS sequence"/>
</dbReference>
<proteinExistence type="predicted"/>
<dbReference type="InParanoid" id="A0A1B7MEQ7"/>
<protein>
    <submittedName>
        <fullName evidence="1">Uncharacterized protein</fullName>
    </submittedName>
</protein>
<dbReference type="Pfam" id="PF18759">
    <property type="entry name" value="Plavaka"/>
    <property type="match status" value="1"/>
</dbReference>
<organism evidence="1 2">
    <name type="scientific">Rhizopogon vinicolor AM-OR11-026</name>
    <dbReference type="NCBI Taxonomy" id="1314800"/>
    <lineage>
        <taxon>Eukaryota</taxon>
        <taxon>Fungi</taxon>
        <taxon>Dikarya</taxon>
        <taxon>Basidiomycota</taxon>
        <taxon>Agaricomycotina</taxon>
        <taxon>Agaricomycetes</taxon>
        <taxon>Agaricomycetidae</taxon>
        <taxon>Boletales</taxon>
        <taxon>Suillineae</taxon>
        <taxon>Rhizopogonaceae</taxon>
        <taxon>Rhizopogon</taxon>
    </lineage>
</organism>
<evidence type="ECO:0000313" key="2">
    <source>
        <dbReference type="Proteomes" id="UP000092154"/>
    </source>
</evidence>
<dbReference type="STRING" id="1314800.A0A1B7MEQ7"/>
<accession>A0A1B7MEQ7</accession>
<keyword evidence="2" id="KW-1185">Reference proteome</keyword>
<gene>
    <name evidence="1" type="ORF">K503DRAFT_704264</name>
</gene>
<dbReference type="InterPro" id="IPR041078">
    <property type="entry name" value="Plavaka"/>
</dbReference>
<dbReference type="EMBL" id="KV449612">
    <property type="protein sequence ID" value="OAX31081.1"/>
    <property type="molecule type" value="Genomic_DNA"/>
</dbReference>
<evidence type="ECO:0000313" key="1">
    <source>
        <dbReference type="EMBL" id="OAX31081.1"/>
    </source>
</evidence>
<sequence>NVPQKVNELPHGAALSCKKISIWGNQTDEKGKPLHEDVKLWMCDPVECIKDLIGNPLFKDHMVYAPA</sequence>
<dbReference type="OrthoDB" id="2688393at2759"/>
<name>A0A1B7MEQ7_9AGAM</name>